<dbReference type="EC" id="4.2.1.24" evidence="4 11"/>
<proteinExistence type="inferred from homology"/>
<dbReference type="Pfam" id="PF00490">
    <property type="entry name" value="ALAD"/>
    <property type="match status" value="1"/>
</dbReference>
<evidence type="ECO:0000256" key="11">
    <source>
        <dbReference type="RuleBase" id="RU000515"/>
    </source>
</evidence>
<dbReference type="SUPFAM" id="SSF51569">
    <property type="entry name" value="Aldolase"/>
    <property type="match status" value="1"/>
</dbReference>
<evidence type="ECO:0000256" key="3">
    <source>
        <dbReference type="ARBA" id="ARBA00011823"/>
    </source>
</evidence>
<reference evidence="14" key="1">
    <citation type="journal article" date="2019" name="Int. J. Syst. Evol. Microbiol.">
        <title>The Global Catalogue of Microorganisms (GCM) 10K type strain sequencing project: providing services to taxonomists for standard genome sequencing and annotation.</title>
        <authorList>
            <consortium name="The Broad Institute Genomics Platform"/>
            <consortium name="The Broad Institute Genome Sequencing Center for Infectious Disease"/>
            <person name="Wu L."/>
            <person name="Ma J."/>
        </authorList>
    </citation>
    <scope>NUCLEOTIDE SEQUENCE [LARGE SCALE GENOMIC DNA]</scope>
    <source>
        <strain evidence="14">JCM 16908</strain>
    </source>
</reference>
<evidence type="ECO:0000256" key="2">
    <source>
        <dbReference type="ARBA" id="ARBA00008055"/>
    </source>
</evidence>
<comment type="function">
    <text evidence="9">Catalyzes an early step in the biosynthesis of tetrapyrroles. Binds two molecules of 5-aminolevulinate per subunit, each at a distinct site, and catalyzes their condensation to form porphobilinogen.</text>
</comment>
<dbReference type="CDD" id="cd00384">
    <property type="entry name" value="ALAD_PBGS"/>
    <property type="match status" value="1"/>
</dbReference>
<dbReference type="PRINTS" id="PR00144">
    <property type="entry name" value="DALDHYDRTASE"/>
</dbReference>
<evidence type="ECO:0000256" key="9">
    <source>
        <dbReference type="ARBA" id="ARBA00025628"/>
    </source>
</evidence>
<dbReference type="RefSeq" id="WP_344934599.1">
    <property type="nucleotide sequence ID" value="NZ_BAAAZR010000001.1"/>
</dbReference>
<dbReference type="InterPro" id="IPR001731">
    <property type="entry name" value="ALAD"/>
</dbReference>
<evidence type="ECO:0000256" key="1">
    <source>
        <dbReference type="ARBA" id="ARBA00004694"/>
    </source>
</evidence>
<evidence type="ECO:0000256" key="6">
    <source>
        <dbReference type="ARBA" id="ARBA00023133"/>
    </source>
</evidence>
<evidence type="ECO:0000313" key="13">
    <source>
        <dbReference type="EMBL" id="GAA3792344.1"/>
    </source>
</evidence>
<dbReference type="InterPro" id="IPR013785">
    <property type="entry name" value="Aldolase_TIM"/>
</dbReference>
<keyword evidence="14" id="KW-1185">Reference proteome</keyword>
<name>A0ABP7HI54_9ACTN</name>
<evidence type="ECO:0000256" key="4">
    <source>
        <dbReference type="ARBA" id="ARBA00012053"/>
    </source>
</evidence>
<comment type="catalytic activity">
    <reaction evidence="10 11">
        <text>2 5-aminolevulinate = porphobilinogen + 2 H2O + H(+)</text>
        <dbReference type="Rhea" id="RHEA:24064"/>
        <dbReference type="ChEBI" id="CHEBI:15377"/>
        <dbReference type="ChEBI" id="CHEBI:15378"/>
        <dbReference type="ChEBI" id="CHEBI:58126"/>
        <dbReference type="ChEBI" id="CHEBI:356416"/>
        <dbReference type="EC" id="4.2.1.24"/>
    </reaction>
</comment>
<keyword evidence="7 11" id="KW-0456">Lyase</keyword>
<dbReference type="Proteomes" id="UP001500888">
    <property type="component" value="Unassembled WGS sequence"/>
</dbReference>
<dbReference type="PROSITE" id="PS00169">
    <property type="entry name" value="D_ALA_DEHYDRATASE"/>
    <property type="match status" value="1"/>
</dbReference>
<evidence type="ECO:0000256" key="10">
    <source>
        <dbReference type="ARBA" id="ARBA00047651"/>
    </source>
</evidence>
<dbReference type="NCBIfam" id="NF006762">
    <property type="entry name" value="PRK09283.1"/>
    <property type="match status" value="1"/>
</dbReference>
<gene>
    <name evidence="13" type="primary">hemB</name>
    <name evidence="13" type="ORF">GCM10022226_09500</name>
</gene>
<dbReference type="PIRSF" id="PIRSF001415">
    <property type="entry name" value="Porphbilin_synth"/>
    <property type="match status" value="1"/>
</dbReference>
<organism evidence="13 14">
    <name type="scientific">Sphaerisporangium flaviroseum</name>
    <dbReference type="NCBI Taxonomy" id="509199"/>
    <lineage>
        <taxon>Bacteria</taxon>
        <taxon>Bacillati</taxon>
        <taxon>Actinomycetota</taxon>
        <taxon>Actinomycetes</taxon>
        <taxon>Streptosporangiales</taxon>
        <taxon>Streptosporangiaceae</taxon>
        <taxon>Sphaerisporangium</taxon>
    </lineage>
</organism>
<keyword evidence="8 11" id="KW-0627">Porphyrin biosynthesis</keyword>
<dbReference type="SMART" id="SM01004">
    <property type="entry name" value="ALAD"/>
    <property type="match status" value="1"/>
</dbReference>
<sequence length="329" mass="34923">MSNAEFPVARPRRLRRTAPIRRMVAGTRLHPADLVLPMFVKEGVSDPQPVASMPGVKQHTRDSLRKAAHAAAEAGVGGLILFGIPAVKDARGSAGDDPEGIVQQGLADLRADLGDTLVVISDTCLDEFTDHGHCGILTPDGEVDNDATLERYASVAVAQAAAGSQVIAPSGMMDGQVAAIRAALDSNGFSHIPILAYSAKYASGFYGPFREAAECAPQFGDRSGYQQDPAGPVGEALREVRLDLAEGADAVMVKPALAYLDILRQVRDSVEVPVAAYQVSGEYAMVEAAAANGWIDRDRVIMESLIAIRRAGADMILTYWATEVARRLS</sequence>
<evidence type="ECO:0000256" key="7">
    <source>
        <dbReference type="ARBA" id="ARBA00023239"/>
    </source>
</evidence>
<evidence type="ECO:0000256" key="12">
    <source>
        <dbReference type="RuleBase" id="RU004161"/>
    </source>
</evidence>
<evidence type="ECO:0000256" key="8">
    <source>
        <dbReference type="ARBA" id="ARBA00023244"/>
    </source>
</evidence>
<dbReference type="PANTHER" id="PTHR11458:SF0">
    <property type="entry name" value="DELTA-AMINOLEVULINIC ACID DEHYDRATASE"/>
    <property type="match status" value="1"/>
</dbReference>
<accession>A0ABP7HI54</accession>
<comment type="subunit">
    <text evidence="3 11">Homooctamer.</text>
</comment>
<protein>
    <recommendedName>
        <fullName evidence="5 11">Delta-aminolevulinic acid dehydratase</fullName>
        <ecNumber evidence="4 11">4.2.1.24</ecNumber>
    </recommendedName>
</protein>
<evidence type="ECO:0000256" key="5">
    <source>
        <dbReference type="ARBA" id="ARBA00020771"/>
    </source>
</evidence>
<dbReference type="PANTHER" id="PTHR11458">
    <property type="entry name" value="DELTA-AMINOLEVULINIC ACID DEHYDRATASE"/>
    <property type="match status" value="1"/>
</dbReference>
<keyword evidence="6" id="KW-0350">Heme biosynthesis</keyword>
<comment type="similarity">
    <text evidence="2 12">Belongs to the ALAD family.</text>
</comment>
<dbReference type="InterPro" id="IPR030656">
    <property type="entry name" value="ALAD_AS"/>
</dbReference>
<evidence type="ECO:0000313" key="14">
    <source>
        <dbReference type="Proteomes" id="UP001500888"/>
    </source>
</evidence>
<comment type="pathway">
    <text evidence="1">Porphyrin-containing compound metabolism; protoporphyrin-IX biosynthesis; coproporphyrinogen-III from 5-aminolevulinate: step 1/4.</text>
</comment>
<comment type="caution">
    <text evidence="13">The sequence shown here is derived from an EMBL/GenBank/DDBJ whole genome shotgun (WGS) entry which is preliminary data.</text>
</comment>
<dbReference type="Gene3D" id="3.20.20.70">
    <property type="entry name" value="Aldolase class I"/>
    <property type="match status" value="1"/>
</dbReference>
<dbReference type="EMBL" id="BAAAZR010000001">
    <property type="protein sequence ID" value="GAA3792344.1"/>
    <property type="molecule type" value="Genomic_DNA"/>
</dbReference>